<feature type="signal peptide" evidence="1">
    <location>
        <begin position="1"/>
        <end position="20"/>
    </location>
</feature>
<dbReference type="Proteomes" id="UP000799772">
    <property type="component" value="Unassembled WGS sequence"/>
</dbReference>
<dbReference type="EMBL" id="ML978135">
    <property type="protein sequence ID" value="KAF2094181.1"/>
    <property type="molecule type" value="Genomic_DNA"/>
</dbReference>
<reference evidence="2" key="1">
    <citation type="journal article" date="2020" name="Stud. Mycol.">
        <title>101 Dothideomycetes genomes: a test case for predicting lifestyles and emergence of pathogens.</title>
        <authorList>
            <person name="Haridas S."/>
            <person name="Albert R."/>
            <person name="Binder M."/>
            <person name="Bloem J."/>
            <person name="Labutti K."/>
            <person name="Salamov A."/>
            <person name="Andreopoulos B."/>
            <person name="Baker S."/>
            <person name="Barry K."/>
            <person name="Bills G."/>
            <person name="Bluhm B."/>
            <person name="Cannon C."/>
            <person name="Castanera R."/>
            <person name="Culley D."/>
            <person name="Daum C."/>
            <person name="Ezra D."/>
            <person name="Gonzalez J."/>
            <person name="Henrissat B."/>
            <person name="Kuo A."/>
            <person name="Liang C."/>
            <person name="Lipzen A."/>
            <person name="Lutzoni F."/>
            <person name="Magnuson J."/>
            <person name="Mondo S."/>
            <person name="Nolan M."/>
            <person name="Ohm R."/>
            <person name="Pangilinan J."/>
            <person name="Park H.-J."/>
            <person name="Ramirez L."/>
            <person name="Alfaro M."/>
            <person name="Sun H."/>
            <person name="Tritt A."/>
            <person name="Yoshinaga Y."/>
            <person name="Zwiers L.-H."/>
            <person name="Turgeon B."/>
            <person name="Goodwin S."/>
            <person name="Spatafora J."/>
            <person name="Crous P."/>
            <person name="Grigoriev I."/>
        </authorList>
    </citation>
    <scope>NUCLEOTIDE SEQUENCE</scope>
    <source>
        <strain evidence="2">CBS 133067</strain>
    </source>
</reference>
<evidence type="ECO:0008006" key="4">
    <source>
        <dbReference type="Google" id="ProtNLM"/>
    </source>
</evidence>
<accession>A0A9P4M117</accession>
<feature type="chain" id="PRO_5040353706" description="Cyanovirin-N domain-containing protein" evidence="1">
    <location>
        <begin position="21"/>
        <end position="133"/>
    </location>
</feature>
<protein>
    <recommendedName>
        <fullName evidence="4">Cyanovirin-N domain-containing protein</fullName>
    </recommendedName>
</protein>
<comment type="caution">
    <text evidence="2">The sequence shown here is derived from an EMBL/GenBank/DDBJ whole genome shotgun (WGS) entry which is preliminary data.</text>
</comment>
<gene>
    <name evidence="2" type="ORF">NA57DRAFT_80597</name>
</gene>
<proteinExistence type="predicted"/>
<dbReference type="AlphaFoldDB" id="A0A9P4M117"/>
<sequence>MKFLHIASLTAMAAVAYGQGQNVYLNCSGLRTDGVDDVKDIFCGCPGTFDEDTGAIHLTGTCAGRPKKVLNSYDTVTGFWAVGGCPVPRRGSAETIDICCNGELSRGAEQSEGAIGCTLPKQILKTQVPAGAQ</sequence>
<keyword evidence="3" id="KW-1185">Reference proteome</keyword>
<keyword evidence="1" id="KW-0732">Signal</keyword>
<evidence type="ECO:0000313" key="2">
    <source>
        <dbReference type="EMBL" id="KAF2094181.1"/>
    </source>
</evidence>
<evidence type="ECO:0000256" key="1">
    <source>
        <dbReference type="SAM" id="SignalP"/>
    </source>
</evidence>
<evidence type="ECO:0000313" key="3">
    <source>
        <dbReference type="Proteomes" id="UP000799772"/>
    </source>
</evidence>
<organism evidence="2 3">
    <name type="scientific">Rhizodiscina lignyota</name>
    <dbReference type="NCBI Taxonomy" id="1504668"/>
    <lineage>
        <taxon>Eukaryota</taxon>
        <taxon>Fungi</taxon>
        <taxon>Dikarya</taxon>
        <taxon>Ascomycota</taxon>
        <taxon>Pezizomycotina</taxon>
        <taxon>Dothideomycetes</taxon>
        <taxon>Pleosporomycetidae</taxon>
        <taxon>Aulographales</taxon>
        <taxon>Rhizodiscinaceae</taxon>
        <taxon>Rhizodiscina</taxon>
    </lineage>
</organism>
<name>A0A9P4M117_9PEZI</name>